<keyword evidence="11" id="KW-1185">Reference proteome</keyword>
<dbReference type="SUPFAM" id="SSF57850">
    <property type="entry name" value="RING/U-box"/>
    <property type="match status" value="1"/>
</dbReference>
<dbReference type="PROSITE" id="PS00018">
    <property type="entry name" value="EF_HAND_1"/>
    <property type="match status" value="2"/>
</dbReference>
<feature type="compositionally biased region" description="Low complexity" evidence="7">
    <location>
        <begin position="570"/>
        <end position="588"/>
    </location>
</feature>
<dbReference type="PANTHER" id="PTHR23055">
    <property type="entry name" value="CALCIUM BINDING PROTEINS"/>
    <property type="match status" value="1"/>
</dbReference>
<keyword evidence="4" id="KW-0862">Zinc</keyword>
<gene>
    <name evidence="10" type="ORF">L211DRAFT_855777</name>
</gene>
<dbReference type="GO" id="GO:0005509">
    <property type="term" value="F:calcium ion binding"/>
    <property type="evidence" value="ECO:0007669"/>
    <property type="project" value="InterPro"/>
</dbReference>
<dbReference type="SMART" id="SM00291">
    <property type="entry name" value="ZnF_ZZ"/>
    <property type="match status" value="1"/>
</dbReference>
<dbReference type="GO" id="GO:0016020">
    <property type="term" value="C:membrane"/>
    <property type="evidence" value="ECO:0007669"/>
    <property type="project" value="TreeGrafter"/>
</dbReference>
<dbReference type="PROSITE" id="PS01357">
    <property type="entry name" value="ZF_ZZ_1"/>
    <property type="match status" value="1"/>
</dbReference>
<keyword evidence="1" id="KW-0479">Metal-binding</keyword>
<sequence length="653" mass="72383">MSDNGGGILSAQRLEEQLNREEAIGDDDDDVFSTGIPAQQDTGTSDYSASPEAAKENQNLLNLLYLIAEDQAKRDGYVHRGVSCNSCSVQPIRGIRYRCANCVDFDLCEHCESLESHPRTHLFYKVRIPAQFLGNPRHVQAPSYPGKPGNMPLGLGMELVKEFEKKSGFDQAEVEALYEQFKCLAATEYPNDPYRIGGAINRKTFDKCIYLSFSDRPPPPNLIYDRMFALYDTNNDGLIGFEEFILGLAALHTKPRLDDKWKRIFKGYDLDGDGYVERKDFLKMFRAYYALSKEHVQDIVARMEEEMIESGASTNVLLGSQPISAAFPSLSLEAHVGDGKSSAERNQDMLGNVVLPSGNDNLTQEELDRFRAETLGRDALVAERESSSQASSSAAVARGEEEGIQHDELRYVLDPSLLAEGDTLSDSENIPPQQEGQSVPGITTKDVSLAGMDDDIDYYTIAQEAEEDVGNEVLYQVTQQGLNELLNMLFKVKEDGAAEVRKRQLRREREAKANLAARSSVDSSSKADTAETELSQDLNLSAESATLPPTILPTEAGPSSTASTPPLDPTTPSKASSSSAPKGSTISKAHSRYERYKAKKESDQEKFLDKIEAEVKERGGPGRINYDEFEKLMRQDGWRRFAFVGSWVDMVSF</sequence>
<dbReference type="SUPFAM" id="SSF47473">
    <property type="entry name" value="EF-hand"/>
    <property type="match status" value="1"/>
</dbReference>
<dbReference type="InParanoid" id="A0A3N4LX09"/>
<dbReference type="EMBL" id="ML121531">
    <property type="protein sequence ID" value="RPB27436.1"/>
    <property type="molecule type" value="Genomic_DNA"/>
</dbReference>
<evidence type="ECO:0000313" key="10">
    <source>
        <dbReference type="EMBL" id="RPB27436.1"/>
    </source>
</evidence>
<feature type="domain" description="EF-hand" evidence="9">
    <location>
        <begin position="256"/>
        <end position="291"/>
    </location>
</feature>
<dbReference type="Proteomes" id="UP000267821">
    <property type="component" value="Unassembled WGS sequence"/>
</dbReference>
<accession>A0A3N4LX09</accession>
<dbReference type="PANTHER" id="PTHR23055:SF187">
    <property type="entry name" value="EF HAND DOMAIN PROTEIN (AFU_ORTHOLOGUE AFUA_6G07310)"/>
    <property type="match status" value="1"/>
</dbReference>
<dbReference type="STRING" id="1051890.A0A3N4LX09"/>
<evidence type="ECO:0000256" key="2">
    <source>
        <dbReference type="ARBA" id="ARBA00022737"/>
    </source>
</evidence>
<dbReference type="InterPro" id="IPR011992">
    <property type="entry name" value="EF-hand-dom_pair"/>
</dbReference>
<keyword evidence="2" id="KW-0677">Repeat</keyword>
<feature type="region of interest" description="Disordered" evidence="7">
    <location>
        <begin position="1"/>
        <end position="50"/>
    </location>
</feature>
<dbReference type="InterPro" id="IPR002048">
    <property type="entry name" value="EF_hand_dom"/>
</dbReference>
<dbReference type="Gene3D" id="3.30.60.90">
    <property type="match status" value="1"/>
</dbReference>
<evidence type="ECO:0000256" key="5">
    <source>
        <dbReference type="ARBA" id="ARBA00022837"/>
    </source>
</evidence>
<dbReference type="GO" id="GO:0005829">
    <property type="term" value="C:cytosol"/>
    <property type="evidence" value="ECO:0007669"/>
    <property type="project" value="TreeGrafter"/>
</dbReference>
<feature type="domain" description="EF-hand" evidence="9">
    <location>
        <begin position="219"/>
        <end position="254"/>
    </location>
</feature>
<dbReference type="CDD" id="cd02340">
    <property type="entry name" value="ZZ_NBR1_like"/>
    <property type="match status" value="1"/>
</dbReference>
<feature type="compositionally biased region" description="Polar residues" evidence="7">
    <location>
        <begin position="520"/>
        <end position="544"/>
    </location>
</feature>
<feature type="compositionally biased region" description="Low complexity" evidence="7">
    <location>
        <begin position="387"/>
        <end position="397"/>
    </location>
</feature>
<feature type="compositionally biased region" description="Basic and acidic residues" evidence="7">
    <location>
        <begin position="13"/>
        <end position="23"/>
    </location>
</feature>
<keyword evidence="5" id="KW-0106">Calcium</keyword>
<evidence type="ECO:0000256" key="4">
    <source>
        <dbReference type="ARBA" id="ARBA00022833"/>
    </source>
</evidence>
<organism evidence="10 11">
    <name type="scientific">Terfezia boudieri ATCC MYA-4762</name>
    <dbReference type="NCBI Taxonomy" id="1051890"/>
    <lineage>
        <taxon>Eukaryota</taxon>
        <taxon>Fungi</taxon>
        <taxon>Dikarya</taxon>
        <taxon>Ascomycota</taxon>
        <taxon>Pezizomycotina</taxon>
        <taxon>Pezizomycetes</taxon>
        <taxon>Pezizales</taxon>
        <taxon>Pezizaceae</taxon>
        <taxon>Terfezia</taxon>
    </lineage>
</organism>
<reference evidence="10 11" key="1">
    <citation type="journal article" date="2018" name="Nat. Ecol. Evol.">
        <title>Pezizomycetes genomes reveal the molecular basis of ectomycorrhizal truffle lifestyle.</title>
        <authorList>
            <person name="Murat C."/>
            <person name="Payen T."/>
            <person name="Noel B."/>
            <person name="Kuo A."/>
            <person name="Morin E."/>
            <person name="Chen J."/>
            <person name="Kohler A."/>
            <person name="Krizsan K."/>
            <person name="Balestrini R."/>
            <person name="Da Silva C."/>
            <person name="Montanini B."/>
            <person name="Hainaut M."/>
            <person name="Levati E."/>
            <person name="Barry K.W."/>
            <person name="Belfiori B."/>
            <person name="Cichocki N."/>
            <person name="Clum A."/>
            <person name="Dockter R.B."/>
            <person name="Fauchery L."/>
            <person name="Guy J."/>
            <person name="Iotti M."/>
            <person name="Le Tacon F."/>
            <person name="Lindquist E.A."/>
            <person name="Lipzen A."/>
            <person name="Malagnac F."/>
            <person name="Mello A."/>
            <person name="Molinier V."/>
            <person name="Miyauchi S."/>
            <person name="Poulain J."/>
            <person name="Riccioni C."/>
            <person name="Rubini A."/>
            <person name="Sitrit Y."/>
            <person name="Splivallo R."/>
            <person name="Traeger S."/>
            <person name="Wang M."/>
            <person name="Zifcakova L."/>
            <person name="Wipf D."/>
            <person name="Zambonelli A."/>
            <person name="Paolocci F."/>
            <person name="Nowrousian M."/>
            <person name="Ottonello S."/>
            <person name="Baldrian P."/>
            <person name="Spatafora J.W."/>
            <person name="Henrissat B."/>
            <person name="Nagy L.G."/>
            <person name="Aury J.M."/>
            <person name="Wincker P."/>
            <person name="Grigoriev I.V."/>
            <person name="Bonfante P."/>
            <person name="Martin F.M."/>
        </authorList>
    </citation>
    <scope>NUCLEOTIDE SEQUENCE [LARGE SCALE GENOMIC DNA]</scope>
    <source>
        <strain evidence="10 11">ATCC MYA-4762</strain>
    </source>
</reference>
<dbReference type="Pfam" id="PF13499">
    <property type="entry name" value="EF-hand_7"/>
    <property type="match status" value="1"/>
</dbReference>
<dbReference type="InterPro" id="IPR043145">
    <property type="entry name" value="Znf_ZZ_sf"/>
</dbReference>
<dbReference type="Gene3D" id="1.10.238.10">
    <property type="entry name" value="EF-hand"/>
    <property type="match status" value="1"/>
</dbReference>
<dbReference type="SMART" id="SM00054">
    <property type="entry name" value="EFh"/>
    <property type="match status" value="2"/>
</dbReference>
<dbReference type="InterPro" id="IPR028846">
    <property type="entry name" value="Recoverin"/>
</dbReference>
<dbReference type="Pfam" id="PF00569">
    <property type="entry name" value="ZZ"/>
    <property type="match status" value="1"/>
</dbReference>
<evidence type="ECO:0000259" key="9">
    <source>
        <dbReference type="PROSITE" id="PS50222"/>
    </source>
</evidence>
<evidence type="ECO:0000259" key="8">
    <source>
        <dbReference type="PROSITE" id="PS50135"/>
    </source>
</evidence>
<feature type="domain" description="ZZ-type" evidence="8">
    <location>
        <begin position="79"/>
        <end position="131"/>
    </location>
</feature>
<dbReference type="PROSITE" id="PS50222">
    <property type="entry name" value="EF_HAND_2"/>
    <property type="match status" value="2"/>
</dbReference>
<evidence type="ECO:0000256" key="7">
    <source>
        <dbReference type="SAM" id="MobiDB-lite"/>
    </source>
</evidence>
<feature type="region of interest" description="Disordered" evidence="7">
    <location>
        <begin position="510"/>
        <end position="598"/>
    </location>
</feature>
<dbReference type="InterPro" id="IPR000433">
    <property type="entry name" value="Znf_ZZ"/>
</dbReference>
<protein>
    <submittedName>
        <fullName evidence="10">EF-hand</fullName>
    </submittedName>
</protein>
<feature type="region of interest" description="Disordered" evidence="7">
    <location>
        <begin position="382"/>
        <end position="401"/>
    </location>
</feature>
<dbReference type="PROSITE" id="PS50135">
    <property type="entry name" value="ZF_ZZ_2"/>
    <property type="match status" value="1"/>
</dbReference>
<dbReference type="OrthoDB" id="2122982at2759"/>
<name>A0A3N4LX09_9PEZI</name>
<evidence type="ECO:0000256" key="6">
    <source>
        <dbReference type="PROSITE-ProRule" id="PRU00228"/>
    </source>
</evidence>
<evidence type="ECO:0000313" key="11">
    <source>
        <dbReference type="Proteomes" id="UP000267821"/>
    </source>
</evidence>
<keyword evidence="3 6" id="KW-0863">Zinc-finger</keyword>
<evidence type="ECO:0000256" key="1">
    <source>
        <dbReference type="ARBA" id="ARBA00022723"/>
    </source>
</evidence>
<feature type="compositionally biased region" description="Polar residues" evidence="7">
    <location>
        <begin position="36"/>
        <end position="48"/>
    </location>
</feature>
<dbReference type="GO" id="GO:0008270">
    <property type="term" value="F:zinc ion binding"/>
    <property type="evidence" value="ECO:0007669"/>
    <property type="project" value="UniProtKB-KW"/>
</dbReference>
<dbReference type="CDD" id="cd00051">
    <property type="entry name" value="EFh"/>
    <property type="match status" value="1"/>
</dbReference>
<dbReference type="AlphaFoldDB" id="A0A3N4LX09"/>
<dbReference type="InterPro" id="IPR018247">
    <property type="entry name" value="EF_Hand_1_Ca_BS"/>
</dbReference>
<proteinExistence type="predicted"/>
<evidence type="ECO:0000256" key="3">
    <source>
        <dbReference type="ARBA" id="ARBA00022771"/>
    </source>
</evidence>